<feature type="region of interest" description="Disordered" evidence="1">
    <location>
        <begin position="59"/>
        <end position="79"/>
    </location>
</feature>
<feature type="region of interest" description="Disordered" evidence="1">
    <location>
        <begin position="338"/>
        <end position="362"/>
    </location>
</feature>
<feature type="compositionally biased region" description="Basic and acidic residues" evidence="1">
    <location>
        <begin position="342"/>
        <end position="362"/>
    </location>
</feature>
<dbReference type="EMBL" id="CAKKNE010000001">
    <property type="protein sequence ID" value="CAH0365920.1"/>
    <property type="molecule type" value="Genomic_DNA"/>
</dbReference>
<dbReference type="Gene3D" id="1.10.1410.10">
    <property type="match status" value="1"/>
</dbReference>
<dbReference type="Pfam" id="PF22600">
    <property type="entry name" value="MTPAP-like_central"/>
    <property type="match status" value="1"/>
</dbReference>
<dbReference type="GO" id="GO:0043634">
    <property type="term" value="P:polyadenylation-dependent ncRNA catabolic process"/>
    <property type="evidence" value="ECO:0007669"/>
    <property type="project" value="TreeGrafter"/>
</dbReference>
<feature type="domain" description="Poly(A) RNA polymerase mitochondrial-like central palm" evidence="2">
    <location>
        <begin position="97"/>
        <end position="205"/>
    </location>
</feature>
<reference evidence="3" key="1">
    <citation type="submission" date="2021-11" db="EMBL/GenBank/DDBJ databases">
        <authorList>
            <consortium name="Genoscope - CEA"/>
            <person name="William W."/>
        </authorList>
    </citation>
    <scope>NUCLEOTIDE SEQUENCE</scope>
</reference>
<accession>A0A8J2WUE1</accession>
<dbReference type="GO" id="GO:1990817">
    <property type="term" value="F:poly(A) RNA polymerase activity"/>
    <property type="evidence" value="ECO:0007669"/>
    <property type="project" value="InterPro"/>
</dbReference>
<organism evidence="3 4">
    <name type="scientific">Pelagomonas calceolata</name>
    <dbReference type="NCBI Taxonomy" id="35677"/>
    <lineage>
        <taxon>Eukaryota</taxon>
        <taxon>Sar</taxon>
        <taxon>Stramenopiles</taxon>
        <taxon>Ochrophyta</taxon>
        <taxon>Pelagophyceae</taxon>
        <taxon>Pelagomonadales</taxon>
        <taxon>Pelagomonadaceae</taxon>
        <taxon>Pelagomonas</taxon>
    </lineage>
</organism>
<evidence type="ECO:0000256" key="1">
    <source>
        <dbReference type="SAM" id="MobiDB-lite"/>
    </source>
</evidence>
<evidence type="ECO:0000313" key="3">
    <source>
        <dbReference type="EMBL" id="CAH0365920.1"/>
    </source>
</evidence>
<dbReference type="GO" id="GO:0031123">
    <property type="term" value="P:RNA 3'-end processing"/>
    <property type="evidence" value="ECO:0007669"/>
    <property type="project" value="TreeGrafter"/>
</dbReference>
<dbReference type="GO" id="GO:0005730">
    <property type="term" value="C:nucleolus"/>
    <property type="evidence" value="ECO:0007669"/>
    <property type="project" value="TreeGrafter"/>
</dbReference>
<dbReference type="Proteomes" id="UP000789595">
    <property type="component" value="Unassembled WGS sequence"/>
</dbReference>
<keyword evidence="4" id="KW-1185">Reference proteome</keyword>
<comment type="caution">
    <text evidence="3">The sequence shown here is derived from an EMBL/GenBank/DDBJ whole genome shotgun (WGS) entry which is preliminary data.</text>
</comment>
<dbReference type="PANTHER" id="PTHR23092:SF15">
    <property type="entry name" value="INACTIVE NON-CANONICAL POLY(A) RNA POLYMERASE PROTEIN TRF4-2-RELATED"/>
    <property type="match status" value="1"/>
</dbReference>
<sequence length="362" mass="38285">MAQDDAEPITERALTRVLGYVDPVAHALATKAAARDETTIAAALKNVLGPEAARAVQEAVQARQGPSDDESSSDDEQIDAPAWASQRDLDEAVAAFDAWVQPDETERRRADDLFARITQTINEVDPFARVELRGSRASGCALFDADVDVVVEVMLTLEAVAEALGEAEWSRGAELIRARVPIVTGKDASTNLAFDVATTQDAARQAAHAYGSDLNDASFAQHRPPHFASTVRLCKVVLRQTGLGGAYGGGLGSFALCALVFDILRRASHGTPGSAALGALRGLGSVHTYGRPVHLGAAVVDVNLDDPAALAAAFARAADAPTLGAMLDVPGLARTRRRFRRRGDDRASAAPRPDRGVKRPRA</sequence>
<dbReference type="GO" id="GO:0031499">
    <property type="term" value="C:TRAMP complex"/>
    <property type="evidence" value="ECO:0007669"/>
    <property type="project" value="TreeGrafter"/>
</dbReference>
<evidence type="ECO:0000313" key="4">
    <source>
        <dbReference type="Proteomes" id="UP000789595"/>
    </source>
</evidence>
<dbReference type="GO" id="GO:0003729">
    <property type="term" value="F:mRNA binding"/>
    <property type="evidence" value="ECO:0007669"/>
    <property type="project" value="TreeGrafter"/>
</dbReference>
<evidence type="ECO:0000259" key="2">
    <source>
        <dbReference type="Pfam" id="PF22600"/>
    </source>
</evidence>
<dbReference type="SUPFAM" id="SSF81301">
    <property type="entry name" value="Nucleotidyltransferase"/>
    <property type="match status" value="1"/>
</dbReference>
<dbReference type="Gene3D" id="3.30.460.10">
    <property type="entry name" value="Beta Polymerase, domain 2"/>
    <property type="match status" value="1"/>
</dbReference>
<gene>
    <name evidence="3" type="ORF">PECAL_1P23830</name>
</gene>
<dbReference type="InterPro" id="IPR045862">
    <property type="entry name" value="Trf4-like"/>
</dbReference>
<dbReference type="PANTHER" id="PTHR23092">
    <property type="entry name" value="POLY(A) RNA POLYMERASE"/>
    <property type="match status" value="1"/>
</dbReference>
<protein>
    <recommendedName>
        <fullName evidence="2">Poly(A) RNA polymerase mitochondrial-like central palm domain-containing protein</fullName>
    </recommendedName>
</protein>
<proteinExistence type="predicted"/>
<feature type="compositionally biased region" description="Acidic residues" evidence="1">
    <location>
        <begin position="67"/>
        <end position="78"/>
    </location>
</feature>
<name>A0A8J2WUE1_9STRA</name>
<dbReference type="InterPro" id="IPR043519">
    <property type="entry name" value="NT_sf"/>
</dbReference>
<dbReference type="InterPro" id="IPR054708">
    <property type="entry name" value="MTPAP-like_central"/>
</dbReference>
<dbReference type="AlphaFoldDB" id="A0A8J2WUE1"/>